<dbReference type="PROSITE" id="PS51736">
    <property type="entry name" value="RECOMBINASES_3"/>
    <property type="match status" value="1"/>
</dbReference>
<name>A0A1H7WA51_9FLAO</name>
<dbReference type="SMART" id="SM00857">
    <property type="entry name" value="Resolvase"/>
    <property type="match status" value="1"/>
</dbReference>
<accession>A0A1H7WA51</accession>
<dbReference type="Proteomes" id="UP000199450">
    <property type="component" value="Unassembled WGS sequence"/>
</dbReference>
<evidence type="ECO:0000313" key="4">
    <source>
        <dbReference type="EMBL" id="SEM18436.1"/>
    </source>
</evidence>
<dbReference type="OrthoDB" id="9797501at2"/>
<dbReference type="GO" id="GO:0000150">
    <property type="term" value="F:DNA strand exchange activity"/>
    <property type="evidence" value="ECO:0007669"/>
    <property type="project" value="InterPro"/>
</dbReference>
<evidence type="ECO:0000313" key="5">
    <source>
        <dbReference type="Proteomes" id="UP000199450"/>
    </source>
</evidence>
<gene>
    <name evidence="4" type="ORF">SAMN05421856_101606</name>
</gene>
<dbReference type="AlphaFoldDB" id="A0A1H7WA51"/>
<dbReference type="RefSeq" id="WP_089998327.1">
    <property type="nucleotide sequence ID" value="NZ_FOBV01000001.1"/>
</dbReference>
<keyword evidence="2" id="KW-0233">DNA recombination</keyword>
<feature type="domain" description="Resolvase/invertase-type recombinase catalytic" evidence="3">
    <location>
        <begin position="1"/>
        <end position="141"/>
    </location>
</feature>
<sequence>MRVKYNRVSTMLQTGNRFEVDKDKYDLVLLDKISGAVSFKDRPKSKELIQLVEEGKVREIVVEELSRLGRNTGDVIRTLEWLDEKEINVVVRNMGLQSLPHGKKNPVWKIISTIMSSLYEQELSNLRERISAGRIISKQRGLVTFGRPIGSNESDAIFINKPKNKKALEYLKKGRTLREIGKLLEMSTKTVQKVKNVATKLEMI</sequence>
<organism evidence="4 5">
    <name type="scientific">Chryseobacterium taichungense</name>
    <dbReference type="NCBI Taxonomy" id="295069"/>
    <lineage>
        <taxon>Bacteria</taxon>
        <taxon>Pseudomonadati</taxon>
        <taxon>Bacteroidota</taxon>
        <taxon>Flavobacteriia</taxon>
        <taxon>Flavobacteriales</taxon>
        <taxon>Weeksellaceae</taxon>
        <taxon>Chryseobacterium group</taxon>
        <taxon>Chryseobacterium</taxon>
    </lineage>
</organism>
<dbReference type="InterPro" id="IPR050639">
    <property type="entry name" value="SSR_resolvase"/>
</dbReference>
<evidence type="ECO:0000259" key="3">
    <source>
        <dbReference type="PROSITE" id="PS51736"/>
    </source>
</evidence>
<proteinExistence type="predicted"/>
<dbReference type="SUPFAM" id="SSF53041">
    <property type="entry name" value="Resolvase-like"/>
    <property type="match status" value="1"/>
</dbReference>
<keyword evidence="5" id="KW-1185">Reference proteome</keyword>
<keyword evidence="1" id="KW-0238">DNA-binding</keyword>
<dbReference type="EMBL" id="FOBV01000001">
    <property type="protein sequence ID" value="SEM18436.1"/>
    <property type="molecule type" value="Genomic_DNA"/>
</dbReference>
<dbReference type="InterPro" id="IPR006119">
    <property type="entry name" value="Resolv_N"/>
</dbReference>
<dbReference type="CDD" id="cd00338">
    <property type="entry name" value="Ser_Recombinase"/>
    <property type="match status" value="1"/>
</dbReference>
<dbReference type="GO" id="GO:0003677">
    <property type="term" value="F:DNA binding"/>
    <property type="evidence" value="ECO:0007669"/>
    <property type="project" value="UniProtKB-KW"/>
</dbReference>
<dbReference type="Pfam" id="PF00239">
    <property type="entry name" value="Resolvase"/>
    <property type="match status" value="1"/>
</dbReference>
<evidence type="ECO:0000256" key="1">
    <source>
        <dbReference type="ARBA" id="ARBA00023125"/>
    </source>
</evidence>
<protein>
    <submittedName>
        <fullName evidence="4">Site-specific DNA recombinase</fullName>
    </submittedName>
</protein>
<reference evidence="5" key="1">
    <citation type="submission" date="2016-10" db="EMBL/GenBank/DDBJ databases">
        <authorList>
            <person name="Varghese N."/>
            <person name="Submissions S."/>
        </authorList>
    </citation>
    <scope>NUCLEOTIDE SEQUENCE [LARGE SCALE GENOMIC DNA]</scope>
    <source>
        <strain evidence="5">DSM 17453</strain>
    </source>
</reference>
<dbReference type="PANTHER" id="PTHR30461">
    <property type="entry name" value="DNA-INVERTASE FROM LAMBDOID PROPHAGE"/>
    <property type="match status" value="1"/>
</dbReference>
<dbReference type="STRING" id="295069.SAMN05421856_101606"/>
<dbReference type="Gene3D" id="3.40.50.1390">
    <property type="entry name" value="Resolvase, N-terminal catalytic domain"/>
    <property type="match status" value="1"/>
</dbReference>
<dbReference type="InterPro" id="IPR036162">
    <property type="entry name" value="Resolvase-like_N_sf"/>
</dbReference>
<dbReference type="PANTHER" id="PTHR30461:SF2">
    <property type="entry name" value="SERINE RECOMBINASE PINE-RELATED"/>
    <property type="match status" value="1"/>
</dbReference>
<evidence type="ECO:0000256" key="2">
    <source>
        <dbReference type="ARBA" id="ARBA00023172"/>
    </source>
</evidence>